<dbReference type="Proteomes" id="UP000293142">
    <property type="component" value="Unassembled WGS sequence"/>
</dbReference>
<evidence type="ECO:0000259" key="4">
    <source>
        <dbReference type="PROSITE" id="PS51462"/>
    </source>
</evidence>
<name>A0A4Q9DBV3_9BACL</name>
<evidence type="ECO:0000256" key="2">
    <source>
        <dbReference type="ARBA" id="ARBA00022801"/>
    </source>
</evidence>
<organism evidence="5 6">
    <name type="scientific">Paenibacillus thalictri</name>
    <dbReference type="NCBI Taxonomy" id="2527873"/>
    <lineage>
        <taxon>Bacteria</taxon>
        <taxon>Bacillati</taxon>
        <taxon>Bacillota</taxon>
        <taxon>Bacilli</taxon>
        <taxon>Bacillales</taxon>
        <taxon>Paenibacillaceae</taxon>
        <taxon>Paenibacillus</taxon>
    </lineage>
</organism>
<proteinExistence type="inferred from homology"/>
<protein>
    <submittedName>
        <fullName evidence="5">NUDIX domain-containing protein</fullName>
    </submittedName>
</protein>
<dbReference type="GO" id="GO:0016787">
    <property type="term" value="F:hydrolase activity"/>
    <property type="evidence" value="ECO:0007669"/>
    <property type="project" value="UniProtKB-KW"/>
</dbReference>
<evidence type="ECO:0000313" key="6">
    <source>
        <dbReference type="Proteomes" id="UP000293142"/>
    </source>
</evidence>
<dbReference type="Gene3D" id="3.90.79.10">
    <property type="entry name" value="Nucleoside Triphosphate Pyrophosphohydrolase"/>
    <property type="match status" value="1"/>
</dbReference>
<dbReference type="PRINTS" id="PR00502">
    <property type="entry name" value="NUDIXFAMILY"/>
</dbReference>
<dbReference type="SUPFAM" id="SSF55811">
    <property type="entry name" value="Nudix"/>
    <property type="match status" value="1"/>
</dbReference>
<evidence type="ECO:0000256" key="1">
    <source>
        <dbReference type="ARBA" id="ARBA00001946"/>
    </source>
</evidence>
<keyword evidence="6" id="KW-1185">Reference proteome</keyword>
<dbReference type="PROSITE" id="PS00893">
    <property type="entry name" value="NUDIX_BOX"/>
    <property type="match status" value="1"/>
</dbReference>
<dbReference type="AlphaFoldDB" id="A0A4Q9DBV3"/>
<dbReference type="RefSeq" id="WP_131019149.1">
    <property type="nucleotide sequence ID" value="NZ_SIRE01000078.1"/>
</dbReference>
<dbReference type="InterPro" id="IPR015797">
    <property type="entry name" value="NUDIX_hydrolase-like_dom_sf"/>
</dbReference>
<dbReference type="InterPro" id="IPR000086">
    <property type="entry name" value="NUDIX_hydrolase_dom"/>
</dbReference>
<sequence length="165" mass="19089">MSRNWKESYTGQLRSILGNQKLIIPSVRAVIFNDSGEVLYIQRRGNGKWALPAGGIELNESILECLRREVYEETGLEVINATLIAMYTGREYCVKNRFGDEYQGFELLFRVDEWSGTILRETNETTNIGFFPLNDLPSFETGYWEKHEKEVLEEVLNFRGVPIIK</sequence>
<keyword evidence="2 3" id="KW-0378">Hydrolase</keyword>
<evidence type="ECO:0000313" key="5">
    <source>
        <dbReference type="EMBL" id="TBL67068.1"/>
    </source>
</evidence>
<dbReference type="EMBL" id="SIRE01000078">
    <property type="protein sequence ID" value="TBL67068.1"/>
    <property type="molecule type" value="Genomic_DNA"/>
</dbReference>
<comment type="similarity">
    <text evidence="3">Belongs to the Nudix hydrolase family.</text>
</comment>
<dbReference type="InterPro" id="IPR020084">
    <property type="entry name" value="NUDIX_hydrolase_CS"/>
</dbReference>
<dbReference type="Pfam" id="PF00293">
    <property type="entry name" value="NUDIX"/>
    <property type="match status" value="1"/>
</dbReference>
<dbReference type="PANTHER" id="PTHR43046:SF2">
    <property type="entry name" value="8-OXO-DGTP DIPHOSPHATASE-RELATED"/>
    <property type="match status" value="1"/>
</dbReference>
<dbReference type="InterPro" id="IPR020476">
    <property type="entry name" value="Nudix_hydrolase"/>
</dbReference>
<dbReference type="OrthoDB" id="9787476at2"/>
<reference evidence="5 6" key="1">
    <citation type="submission" date="2019-02" db="EMBL/GenBank/DDBJ databases">
        <title>Paenibacillus sp. nov., isolated from surface-sterilized tissue of Thalictrum simplex L.</title>
        <authorList>
            <person name="Tuo L."/>
        </authorList>
    </citation>
    <scope>NUCLEOTIDE SEQUENCE [LARGE SCALE GENOMIC DNA]</scope>
    <source>
        <strain evidence="5 6">N2SHLJ1</strain>
    </source>
</reference>
<evidence type="ECO:0000256" key="3">
    <source>
        <dbReference type="RuleBase" id="RU003476"/>
    </source>
</evidence>
<accession>A0A4Q9DBV3</accession>
<gene>
    <name evidence="5" type="ORF">EYB31_39850</name>
</gene>
<comment type="cofactor">
    <cofactor evidence="1">
        <name>Mg(2+)</name>
        <dbReference type="ChEBI" id="CHEBI:18420"/>
    </cofactor>
</comment>
<comment type="caution">
    <text evidence="5">The sequence shown here is derived from an EMBL/GenBank/DDBJ whole genome shotgun (WGS) entry which is preliminary data.</text>
</comment>
<feature type="domain" description="Nudix hydrolase" evidence="4">
    <location>
        <begin position="22"/>
        <end position="153"/>
    </location>
</feature>
<dbReference type="PANTHER" id="PTHR43046">
    <property type="entry name" value="GDP-MANNOSE MANNOSYL HYDROLASE"/>
    <property type="match status" value="1"/>
</dbReference>
<dbReference type="PROSITE" id="PS51462">
    <property type="entry name" value="NUDIX"/>
    <property type="match status" value="1"/>
</dbReference>